<organism evidence="2 3">
    <name type="scientific">Caloramator fervidus</name>
    <dbReference type="NCBI Taxonomy" id="29344"/>
    <lineage>
        <taxon>Bacteria</taxon>
        <taxon>Bacillati</taxon>
        <taxon>Bacillota</taxon>
        <taxon>Clostridia</taxon>
        <taxon>Eubacteriales</taxon>
        <taxon>Clostridiaceae</taxon>
        <taxon>Caloramator</taxon>
    </lineage>
</organism>
<keyword evidence="1" id="KW-0812">Transmembrane</keyword>
<evidence type="ECO:0000313" key="3">
    <source>
        <dbReference type="Proteomes" id="UP000242850"/>
    </source>
</evidence>
<feature type="transmembrane region" description="Helical" evidence="1">
    <location>
        <begin position="101"/>
        <end position="120"/>
    </location>
</feature>
<reference evidence="3" key="1">
    <citation type="submission" date="2016-10" db="EMBL/GenBank/DDBJ databases">
        <authorList>
            <person name="Varghese N."/>
            <person name="Submissions S."/>
        </authorList>
    </citation>
    <scope>NUCLEOTIDE SEQUENCE [LARGE SCALE GENOMIC DNA]</scope>
    <source>
        <strain evidence="3">DSM 5463</strain>
    </source>
</reference>
<dbReference type="Proteomes" id="UP000242850">
    <property type="component" value="Unassembled WGS sequence"/>
</dbReference>
<keyword evidence="1" id="KW-1133">Transmembrane helix</keyword>
<dbReference type="OrthoDB" id="1986592at2"/>
<accession>A0A1H5VKK8</accession>
<dbReference type="EMBL" id="FNUK01000014">
    <property type="protein sequence ID" value="SEF87087.1"/>
    <property type="molecule type" value="Genomic_DNA"/>
</dbReference>
<name>A0A1H5VKK8_9CLOT</name>
<sequence length="121" mass="14441">MKVLRNILFLIQMFLIALVGVLQFFSKKRMGVARYLIFKNSLFENTVFKAEFIKFYLILSMFFLLLSLIVFYKLKKKAIFLIILNLALILLLLCKTFNTRYFFIIILLLDIFIEVIKLIIK</sequence>
<dbReference type="AlphaFoldDB" id="A0A1H5VKK8"/>
<keyword evidence="1" id="KW-0472">Membrane</keyword>
<dbReference type="RefSeq" id="WP_103896170.1">
    <property type="nucleotide sequence ID" value="NZ_FNUK01000014.1"/>
</dbReference>
<feature type="transmembrane region" description="Helical" evidence="1">
    <location>
        <begin position="6"/>
        <end position="25"/>
    </location>
</feature>
<feature type="transmembrane region" description="Helical" evidence="1">
    <location>
        <begin position="55"/>
        <end position="72"/>
    </location>
</feature>
<feature type="transmembrane region" description="Helical" evidence="1">
    <location>
        <begin position="78"/>
        <end position="94"/>
    </location>
</feature>
<evidence type="ECO:0000313" key="2">
    <source>
        <dbReference type="EMBL" id="SEF87087.1"/>
    </source>
</evidence>
<gene>
    <name evidence="2" type="ORF">SAMN05660865_01217</name>
</gene>
<keyword evidence="3" id="KW-1185">Reference proteome</keyword>
<evidence type="ECO:0000256" key="1">
    <source>
        <dbReference type="SAM" id="Phobius"/>
    </source>
</evidence>
<proteinExistence type="predicted"/>
<protein>
    <submittedName>
        <fullName evidence="2">Uncharacterized protein</fullName>
    </submittedName>
</protein>